<evidence type="ECO:0000313" key="2">
    <source>
        <dbReference type="EMBL" id="KAK6924514.1"/>
    </source>
</evidence>
<evidence type="ECO:0000256" key="1">
    <source>
        <dbReference type="SAM" id="MobiDB-lite"/>
    </source>
</evidence>
<gene>
    <name evidence="2" type="ORF">RJ641_010714</name>
</gene>
<dbReference type="Proteomes" id="UP001370490">
    <property type="component" value="Unassembled WGS sequence"/>
</dbReference>
<organism evidence="2 3">
    <name type="scientific">Dillenia turbinata</name>
    <dbReference type="NCBI Taxonomy" id="194707"/>
    <lineage>
        <taxon>Eukaryota</taxon>
        <taxon>Viridiplantae</taxon>
        <taxon>Streptophyta</taxon>
        <taxon>Embryophyta</taxon>
        <taxon>Tracheophyta</taxon>
        <taxon>Spermatophyta</taxon>
        <taxon>Magnoliopsida</taxon>
        <taxon>eudicotyledons</taxon>
        <taxon>Gunneridae</taxon>
        <taxon>Pentapetalae</taxon>
        <taxon>Dilleniales</taxon>
        <taxon>Dilleniaceae</taxon>
        <taxon>Dillenia</taxon>
    </lineage>
</organism>
<feature type="region of interest" description="Disordered" evidence="1">
    <location>
        <begin position="137"/>
        <end position="170"/>
    </location>
</feature>
<dbReference type="EMBL" id="JBAMMX010000017">
    <property type="protein sequence ID" value="KAK6924514.1"/>
    <property type="molecule type" value="Genomic_DNA"/>
</dbReference>
<comment type="caution">
    <text evidence="2">The sequence shown here is derived from an EMBL/GenBank/DDBJ whole genome shotgun (WGS) entry which is preliminary data.</text>
</comment>
<accession>A0AAN8V414</accession>
<protein>
    <submittedName>
        <fullName evidence="2">Uncharacterized protein</fullName>
    </submittedName>
</protein>
<proteinExistence type="predicted"/>
<name>A0AAN8V414_9MAGN</name>
<sequence>MYTEVSYGLRTNLKTLLRKYECFGLSHVLDKPPTPYANGKVNYSSKIVNSVEEELDADSEMGTVARQRSEGFHGKGKRDNMVEFRDNRSLQNRECVQRLVRENQKGGPSHNLKTVMGRVERRKELFIKQTRYETMGLEASSPVGDRKKTREEHGLRIEGIQSVKPTFNDA</sequence>
<evidence type="ECO:0000313" key="3">
    <source>
        <dbReference type="Proteomes" id="UP001370490"/>
    </source>
</evidence>
<dbReference type="AlphaFoldDB" id="A0AAN8V414"/>
<feature type="compositionally biased region" description="Basic and acidic residues" evidence="1">
    <location>
        <begin position="144"/>
        <end position="156"/>
    </location>
</feature>
<reference evidence="2 3" key="1">
    <citation type="submission" date="2023-12" db="EMBL/GenBank/DDBJ databases">
        <title>A high-quality genome assembly for Dillenia turbinata (Dilleniales).</title>
        <authorList>
            <person name="Chanderbali A."/>
        </authorList>
    </citation>
    <scope>NUCLEOTIDE SEQUENCE [LARGE SCALE GENOMIC DNA]</scope>
    <source>
        <strain evidence="2">LSX21</strain>
        <tissue evidence="2">Leaf</tissue>
    </source>
</reference>
<keyword evidence="3" id="KW-1185">Reference proteome</keyword>